<comment type="caution">
    <text evidence="1">The sequence shown here is derived from an EMBL/GenBank/DDBJ whole genome shotgun (WGS) entry which is preliminary data.</text>
</comment>
<keyword evidence="2" id="KW-1185">Reference proteome</keyword>
<gene>
    <name evidence="1" type="ORF">AFUS01_LOCUS26021</name>
</gene>
<feature type="non-terminal residue" evidence="1">
    <location>
        <position position="1"/>
    </location>
</feature>
<organism evidence="1 2">
    <name type="scientific">Allacma fusca</name>
    <dbReference type="NCBI Taxonomy" id="39272"/>
    <lineage>
        <taxon>Eukaryota</taxon>
        <taxon>Metazoa</taxon>
        <taxon>Ecdysozoa</taxon>
        <taxon>Arthropoda</taxon>
        <taxon>Hexapoda</taxon>
        <taxon>Collembola</taxon>
        <taxon>Symphypleona</taxon>
        <taxon>Sminthuridae</taxon>
        <taxon>Allacma</taxon>
    </lineage>
</organism>
<dbReference type="EMBL" id="CAJVCH010341970">
    <property type="protein sequence ID" value="CAG7815336.1"/>
    <property type="molecule type" value="Genomic_DNA"/>
</dbReference>
<dbReference type="AlphaFoldDB" id="A0A8J2P4N0"/>
<proteinExistence type="predicted"/>
<accession>A0A8J2P4N0</accession>
<sequence>VSKTRRPEIWKLVQKNIQMMLFTQIDYNLKECNAITNTFQENYRGCVF</sequence>
<evidence type="ECO:0000313" key="2">
    <source>
        <dbReference type="Proteomes" id="UP000708208"/>
    </source>
</evidence>
<evidence type="ECO:0000313" key="1">
    <source>
        <dbReference type="EMBL" id="CAG7815336.1"/>
    </source>
</evidence>
<dbReference type="Proteomes" id="UP000708208">
    <property type="component" value="Unassembled WGS sequence"/>
</dbReference>
<protein>
    <submittedName>
        <fullName evidence="1">Uncharacterized protein</fullName>
    </submittedName>
</protein>
<reference evidence="1" key="1">
    <citation type="submission" date="2021-06" db="EMBL/GenBank/DDBJ databases">
        <authorList>
            <person name="Hodson N. C."/>
            <person name="Mongue J. A."/>
            <person name="Jaron S. K."/>
        </authorList>
    </citation>
    <scope>NUCLEOTIDE SEQUENCE</scope>
</reference>
<name>A0A8J2P4N0_9HEXA</name>